<dbReference type="GO" id="GO:0016020">
    <property type="term" value="C:membrane"/>
    <property type="evidence" value="ECO:0007669"/>
    <property type="project" value="InterPro"/>
</dbReference>
<evidence type="ECO:0000256" key="1">
    <source>
        <dbReference type="SAM" id="Phobius"/>
    </source>
</evidence>
<dbReference type="STRING" id="206665.SAMN04488516_10638"/>
<organism evidence="2 3">
    <name type="scientific">Desulfonauticus submarinus</name>
    <dbReference type="NCBI Taxonomy" id="206665"/>
    <lineage>
        <taxon>Bacteria</taxon>
        <taxon>Pseudomonadati</taxon>
        <taxon>Thermodesulfobacteriota</taxon>
        <taxon>Desulfovibrionia</taxon>
        <taxon>Desulfovibrionales</taxon>
        <taxon>Desulfonauticaceae</taxon>
        <taxon>Desulfonauticus</taxon>
    </lineage>
</organism>
<reference evidence="2 3" key="1">
    <citation type="submission" date="2016-10" db="EMBL/GenBank/DDBJ databases">
        <authorList>
            <person name="de Groot N.N."/>
        </authorList>
    </citation>
    <scope>NUCLEOTIDE SEQUENCE [LARGE SCALE GENOMIC DNA]</scope>
    <source>
        <strain evidence="2 3">DSM 15269</strain>
    </source>
</reference>
<feature type="transmembrane region" description="Helical" evidence="1">
    <location>
        <begin position="229"/>
        <end position="246"/>
    </location>
</feature>
<evidence type="ECO:0000313" key="3">
    <source>
        <dbReference type="Proteomes" id="UP000199602"/>
    </source>
</evidence>
<feature type="transmembrane region" description="Helical" evidence="1">
    <location>
        <begin position="60"/>
        <end position="79"/>
    </location>
</feature>
<dbReference type="InterPro" id="IPR004704">
    <property type="entry name" value="PTS_IID_man"/>
</dbReference>
<accession>A0A1H0DX41</accession>
<dbReference type="PROSITE" id="PS51108">
    <property type="entry name" value="PTS_EIID"/>
    <property type="match status" value="1"/>
</dbReference>
<dbReference type="EMBL" id="FNIN01000006">
    <property type="protein sequence ID" value="SDN74669.1"/>
    <property type="molecule type" value="Genomic_DNA"/>
</dbReference>
<evidence type="ECO:0000313" key="2">
    <source>
        <dbReference type="EMBL" id="SDN74669.1"/>
    </source>
</evidence>
<name>A0A1H0DX41_9BACT</name>
<keyword evidence="1" id="KW-1133">Transmembrane helix</keyword>
<feature type="transmembrane region" description="Helical" evidence="1">
    <location>
        <begin position="136"/>
        <end position="159"/>
    </location>
</feature>
<keyword evidence="1" id="KW-0472">Membrane</keyword>
<keyword evidence="1" id="KW-0812">Transmembrane</keyword>
<gene>
    <name evidence="2" type="ORF">SAMN04488516_10638</name>
</gene>
<proteinExistence type="predicted"/>
<protein>
    <submittedName>
        <fullName evidence="2">PTS system, mannose-specific IID component</fullName>
    </submittedName>
</protein>
<dbReference type="Proteomes" id="UP000199602">
    <property type="component" value="Unassembled WGS sequence"/>
</dbReference>
<dbReference type="GO" id="GO:0009401">
    <property type="term" value="P:phosphoenolpyruvate-dependent sugar phosphotransferase system"/>
    <property type="evidence" value="ECO:0007669"/>
    <property type="project" value="InterPro"/>
</dbReference>
<sequence>MLKIKDLLQCFLRTYFIGSVFNTRGLQNIGLAYALDPALRVFYKEDLKSLRKARMRYLRKVYNCHPFWSPFLVGIFLSLEQKIIKKELELKDYQKFRPTIVYTFSAIGDSFFGGSLLPNWALFTSIFIILGWYKTAFFVSLILFLGLQIFKIYTFILGYKKGVLALQTLGKWNLIDVGQYIKLINTGLILIFIDLNWIENIHFLWNFIFLYFIFGFVLFFKKFMKIRELILIFLFIFICFLDKFLLS</sequence>
<dbReference type="AlphaFoldDB" id="A0A1H0DX41"/>
<dbReference type="Pfam" id="PF03613">
    <property type="entry name" value="EIID-AGA"/>
    <property type="match status" value="1"/>
</dbReference>
<dbReference type="OrthoDB" id="9811533at2"/>
<keyword evidence="3" id="KW-1185">Reference proteome</keyword>
<feature type="transmembrane region" description="Helical" evidence="1">
    <location>
        <begin position="203"/>
        <end position="220"/>
    </location>
</feature>
<feature type="transmembrane region" description="Helical" evidence="1">
    <location>
        <begin position="100"/>
        <end position="130"/>
    </location>
</feature>
<dbReference type="RefSeq" id="WP_092065290.1">
    <property type="nucleotide sequence ID" value="NZ_FNIN01000006.1"/>
</dbReference>